<dbReference type="RefSeq" id="WP_072428879.1">
    <property type="nucleotide sequence ID" value="NZ_FPKR01000009.1"/>
</dbReference>
<reference evidence="2 3" key="1">
    <citation type="submission" date="2016-11" db="EMBL/GenBank/DDBJ databases">
        <authorList>
            <person name="Jaros S."/>
            <person name="Januszkiewicz K."/>
            <person name="Wedrychowicz H."/>
        </authorList>
    </citation>
    <scope>NUCLEOTIDE SEQUENCE [LARGE SCALE GENOMIC DNA]</scope>
    <source>
        <strain evidence="2 3">DSM 18899</strain>
    </source>
</reference>
<keyword evidence="3" id="KW-1185">Reference proteome</keyword>
<dbReference type="PRINTS" id="PR00081">
    <property type="entry name" value="GDHRDH"/>
</dbReference>
<dbReference type="EMBL" id="FPKR01000009">
    <property type="protein sequence ID" value="SFZ77359.1"/>
    <property type="molecule type" value="Genomic_DNA"/>
</dbReference>
<dbReference type="InterPro" id="IPR036291">
    <property type="entry name" value="NAD(P)-bd_dom_sf"/>
</dbReference>
<dbReference type="Pfam" id="PF13561">
    <property type="entry name" value="adh_short_C2"/>
    <property type="match status" value="1"/>
</dbReference>
<dbReference type="Proteomes" id="UP000186513">
    <property type="component" value="Unassembled WGS sequence"/>
</dbReference>
<dbReference type="PRINTS" id="PR00080">
    <property type="entry name" value="SDRFAMILY"/>
</dbReference>
<dbReference type="SUPFAM" id="SSF51735">
    <property type="entry name" value="NAD(P)-binding Rossmann-fold domains"/>
    <property type="match status" value="1"/>
</dbReference>
<protein>
    <submittedName>
        <fullName evidence="2">NAD(P)-dependent dehydrogenase, short-chain alcohol dehydrogenase family</fullName>
    </submittedName>
</protein>
<evidence type="ECO:0000313" key="2">
    <source>
        <dbReference type="EMBL" id="SFZ77359.1"/>
    </source>
</evidence>
<dbReference type="CDD" id="cd05233">
    <property type="entry name" value="SDR_c"/>
    <property type="match status" value="1"/>
</dbReference>
<dbReference type="InterPro" id="IPR020904">
    <property type="entry name" value="Sc_DH/Rdtase_CS"/>
</dbReference>
<evidence type="ECO:0000256" key="1">
    <source>
        <dbReference type="ARBA" id="ARBA00006484"/>
    </source>
</evidence>
<evidence type="ECO:0000313" key="3">
    <source>
        <dbReference type="Proteomes" id="UP000186513"/>
    </source>
</evidence>
<proteinExistence type="inferred from homology"/>
<sequence>MQSFVGKVALICGGTTGIGFATAKELVKLGASVAIAARNVQQGLAAERELKALGGNAIFFPVDVSHPAAVAELISGVVTHFGRLDCAVNSAASDAQPSVAHEMPHDEAAGIVSTDFLGVFHCMQYEIAAMLKSGGGTIVNVSSINGLSGTPTAAVYSAAKHAVIGLTRSAAKEYIAHGIRINAVCPGATDTPRRERRMAKLSPEERLEQIEALSPAIPIGRLAKAEEIANAIVWLSSASSSYVVGHSLVVDGGLLA</sequence>
<gene>
    <name evidence="2" type="ORF">SAMN02745887_02363</name>
</gene>
<dbReference type="Gene3D" id="3.40.50.720">
    <property type="entry name" value="NAD(P)-binding Rossmann-like Domain"/>
    <property type="match status" value="1"/>
</dbReference>
<dbReference type="PROSITE" id="PS00061">
    <property type="entry name" value="ADH_SHORT"/>
    <property type="match status" value="1"/>
</dbReference>
<organism evidence="2 3">
    <name type="scientific">Chitinimonas taiwanensis DSM 18899</name>
    <dbReference type="NCBI Taxonomy" id="1121279"/>
    <lineage>
        <taxon>Bacteria</taxon>
        <taxon>Pseudomonadati</taxon>
        <taxon>Pseudomonadota</taxon>
        <taxon>Betaproteobacteria</taxon>
        <taxon>Neisseriales</taxon>
        <taxon>Chitinibacteraceae</taxon>
        <taxon>Chitinimonas</taxon>
    </lineage>
</organism>
<accession>A0A1K2HKQ7</accession>
<comment type="similarity">
    <text evidence="1">Belongs to the short-chain dehydrogenases/reductases (SDR) family.</text>
</comment>
<dbReference type="PANTHER" id="PTHR42760">
    <property type="entry name" value="SHORT-CHAIN DEHYDROGENASES/REDUCTASES FAMILY MEMBER"/>
    <property type="match status" value="1"/>
</dbReference>
<name>A0A1K2HKQ7_9NEIS</name>
<dbReference type="FunFam" id="3.40.50.720:FF:000084">
    <property type="entry name" value="Short-chain dehydrogenase reductase"/>
    <property type="match status" value="1"/>
</dbReference>
<dbReference type="OrthoDB" id="9178657at2"/>
<dbReference type="InterPro" id="IPR002347">
    <property type="entry name" value="SDR_fam"/>
</dbReference>
<dbReference type="STRING" id="1121279.SAMN02745887_02363"/>
<dbReference type="GO" id="GO:0016616">
    <property type="term" value="F:oxidoreductase activity, acting on the CH-OH group of donors, NAD or NADP as acceptor"/>
    <property type="evidence" value="ECO:0007669"/>
    <property type="project" value="TreeGrafter"/>
</dbReference>
<dbReference type="AlphaFoldDB" id="A0A1K2HKQ7"/>